<dbReference type="RefSeq" id="WP_189836380.1">
    <property type="nucleotide sequence ID" value="NZ_BGOW01000020.1"/>
</dbReference>
<reference evidence="2 3" key="1">
    <citation type="journal article" date="2019" name="Front. Microbiol.">
        <title>Genomes of Neutrophilic Sulfur-Oxidizing Chemolithoautotrophs Representing 9 Proteobacterial Species From 8 Genera.</title>
        <authorList>
            <person name="Watanabe T."/>
            <person name="Kojima H."/>
            <person name="Umezawa K."/>
            <person name="Hori C."/>
            <person name="Takasuka T.E."/>
            <person name="Kato Y."/>
            <person name="Fukui M."/>
        </authorList>
    </citation>
    <scope>NUCLEOTIDE SEQUENCE [LARGE SCALE GENOMIC DNA]</scope>
    <source>
        <strain evidence="2 3">TTN</strain>
    </source>
</reference>
<dbReference type="Pfam" id="PF06252">
    <property type="entry name" value="GemA"/>
    <property type="match status" value="1"/>
</dbReference>
<evidence type="ECO:0000313" key="2">
    <source>
        <dbReference type="EMBL" id="GBL46464.1"/>
    </source>
</evidence>
<protein>
    <recommendedName>
        <fullName evidence="4">Regulatory protein GemA</fullName>
    </recommendedName>
</protein>
<sequence length="146" mass="16467">MKRTGKNRLIQLIKIGQKRLGWEDDLYRAWLERHTGKRSCKDCSEAELSALADELRDLGALDQAGAVTSPPGGSGPDRPTRRQWSAALGLAKKCGLTGKPDDPAFVTFCKRIAKVENPRFLTRDGISNIMNGLERWLRYKQNKREK</sequence>
<dbReference type="InterPro" id="IPR009363">
    <property type="entry name" value="Phage_Mu_Gp16"/>
</dbReference>
<proteinExistence type="predicted"/>
<accession>A0A401JFT0</accession>
<name>A0A401JFT0_9PROT</name>
<evidence type="ECO:0000256" key="1">
    <source>
        <dbReference type="SAM" id="MobiDB-lite"/>
    </source>
</evidence>
<organism evidence="2 3">
    <name type="scientific">Sulfuriferula multivorans</name>
    <dbReference type="NCBI Taxonomy" id="1559896"/>
    <lineage>
        <taxon>Bacteria</taxon>
        <taxon>Pseudomonadati</taxon>
        <taxon>Pseudomonadota</taxon>
        <taxon>Betaproteobacteria</taxon>
        <taxon>Nitrosomonadales</taxon>
        <taxon>Sulfuricellaceae</taxon>
        <taxon>Sulfuriferula</taxon>
    </lineage>
</organism>
<dbReference type="EMBL" id="BGOW01000020">
    <property type="protein sequence ID" value="GBL46464.1"/>
    <property type="molecule type" value="Genomic_DNA"/>
</dbReference>
<dbReference type="AlphaFoldDB" id="A0A401JFT0"/>
<keyword evidence="3" id="KW-1185">Reference proteome</keyword>
<gene>
    <name evidence="2" type="ORF">SFMTTN_2278</name>
</gene>
<feature type="region of interest" description="Disordered" evidence="1">
    <location>
        <begin position="62"/>
        <end position="82"/>
    </location>
</feature>
<evidence type="ECO:0000313" key="3">
    <source>
        <dbReference type="Proteomes" id="UP000286806"/>
    </source>
</evidence>
<comment type="caution">
    <text evidence="2">The sequence shown here is derived from an EMBL/GenBank/DDBJ whole genome shotgun (WGS) entry which is preliminary data.</text>
</comment>
<evidence type="ECO:0008006" key="4">
    <source>
        <dbReference type="Google" id="ProtNLM"/>
    </source>
</evidence>
<dbReference type="Proteomes" id="UP000286806">
    <property type="component" value="Unassembled WGS sequence"/>
</dbReference>